<reference evidence="1 2" key="2">
    <citation type="journal article" date="2017" name="Front. Plant Sci.">
        <title>Gene Classification and Mining of Molecular Markers Useful in Red Clover (Trifolium pratense) Breeding.</title>
        <authorList>
            <person name="Istvanek J."/>
            <person name="Dluhosova J."/>
            <person name="Dluhos P."/>
            <person name="Patkova L."/>
            <person name="Nedelnik J."/>
            <person name="Repkova J."/>
        </authorList>
    </citation>
    <scope>NUCLEOTIDE SEQUENCE [LARGE SCALE GENOMIC DNA]</scope>
    <source>
        <strain evidence="2">cv. Tatra</strain>
        <tissue evidence="1">Young leaves</tissue>
    </source>
</reference>
<comment type="caution">
    <text evidence="1">The sequence shown here is derived from an EMBL/GenBank/DDBJ whole genome shotgun (WGS) entry which is preliminary data.</text>
</comment>
<evidence type="ECO:0000313" key="1">
    <source>
        <dbReference type="EMBL" id="PNY05045.1"/>
    </source>
</evidence>
<reference evidence="1 2" key="1">
    <citation type="journal article" date="2014" name="Am. J. Bot.">
        <title>Genome assembly and annotation for red clover (Trifolium pratense; Fabaceae).</title>
        <authorList>
            <person name="Istvanek J."/>
            <person name="Jaros M."/>
            <person name="Krenek A."/>
            <person name="Repkova J."/>
        </authorList>
    </citation>
    <scope>NUCLEOTIDE SEQUENCE [LARGE SCALE GENOMIC DNA]</scope>
    <source>
        <strain evidence="2">cv. Tatra</strain>
        <tissue evidence="1">Young leaves</tissue>
    </source>
</reference>
<dbReference type="EMBL" id="ASHM01000606">
    <property type="protein sequence ID" value="PNY05045.1"/>
    <property type="molecule type" value="Genomic_DNA"/>
</dbReference>
<name>A0A2K3NPT3_TRIPR</name>
<sequence length="58" mass="6529">MQDPIMHSKIKTTDSGGLLFDSVLNFESSPELEERRLPEMDFPARFCGGCMYVVSVCN</sequence>
<dbReference type="AlphaFoldDB" id="A0A2K3NPT3"/>
<organism evidence="1 2">
    <name type="scientific">Trifolium pratense</name>
    <name type="common">Red clover</name>
    <dbReference type="NCBI Taxonomy" id="57577"/>
    <lineage>
        <taxon>Eukaryota</taxon>
        <taxon>Viridiplantae</taxon>
        <taxon>Streptophyta</taxon>
        <taxon>Embryophyta</taxon>
        <taxon>Tracheophyta</taxon>
        <taxon>Spermatophyta</taxon>
        <taxon>Magnoliopsida</taxon>
        <taxon>eudicotyledons</taxon>
        <taxon>Gunneridae</taxon>
        <taxon>Pentapetalae</taxon>
        <taxon>rosids</taxon>
        <taxon>fabids</taxon>
        <taxon>Fabales</taxon>
        <taxon>Fabaceae</taxon>
        <taxon>Papilionoideae</taxon>
        <taxon>50 kb inversion clade</taxon>
        <taxon>NPAAA clade</taxon>
        <taxon>Hologalegina</taxon>
        <taxon>IRL clade</taxon>
        <taxon>Trifolieae</taxon>
        <taxon>Trifolium</taxon>
    </lineage>
</organism>
<proteinExistence type="predicted"/>
<dbReference type="Proteomes" id="UP000236291">
    <property type="component" value="Unassembled WGS sequence"/>
</dbReference>
<protein>
    <submittedName>
        <fullName evidence="1">Uncharacterized protein</fullName>
    </submittedName>
</protein>
<evidence type="ECO:0000313" key="2">
    <source>
        <dbReference type="Proteomes" id="UP000236291"/>
    </source>
</evidence>
<gene>
    <name evidence="1" type="ORF">L195_g001484</name>
</gene>
<accession>A0A2K3NPT3</accession>